<keyword evidence="1" id="KW-1133">Transmembrane helix</keyword>
<dbReference type="RefSeq" id="XP_044958259.1">
    <property type="nucleotide sequence ID" value="XM_045102324.1"/>
</dbReference>
<dbReference type="GeneID" id="123409414"/>
<reference evidence="2" key="2">
    <citation type="submission" date="2020-10" db="EMBL/GenBank/DDBJ databases">
        <authorList>
            <person name="Scholz U."/>
            <person name="Mascher M."/>
            <person name="Fiebig A."/>
        </authorList>
    </citation>
    <scope>NUCLEOTIDE SEQUENCE [LARGE SCALE GENOMIC DNA]</scope>
    <source>
        <strain evidence="2">cv. Morex</strain>
    </source>
</reference>
<dbReference type="KEGG" id="hvg:123409414"/>
<dbReference type="AlphaFoldDB" id="A0A8I7BIK8"/>
<gene>
    <name evidence="2" type="primary">LOC123409414</name>
</gene>
<evidence type="ECO:0000313" key="3">
    <source>
        <dbReference type="Proteomes" id="UP000011116"/>
    </source>
</evidence>
<reference evidence="2" key="3">
    <citation type="submission" date="2022-01" db="UniProtKB">
        <authorList>
            <consortium name="EnsemblPlants"/>
        </authorList>
    </citation>
    <scope>IDENTIFICATION</scope>
    <source>
        <strain evidence="2">subsp. vulgare</strain>
    </source>
</reference>
<feature type="transmembrane region" description="Helical" evidence="1">
    <location>
        <begin position="18"/>
        <end position="40"/>
    </location>
</feature>
<evidence type="ECO:0000313" key="2">
    <source>
        <dbReference type="EnsemblPlants" id="HORVU.MOREX.r3.7HG0664150.1.CDS1"/>
    </source>
</evidence>
<organism evidence="2 3">
    <name type="scientific">Hordeum vulgare subsp. vulgare</name>
    <name type="common">Domesticated barley</name>
    <dbReference type="NCBI Taxonomy" id="112509"/>
    <lineage>
        <taxon>Eukaryota</taxon>
        <taxon>Viridiplantae</taxon>
        <taxon>Streptophyta</taxon>
        <taxon>Embryophyta</taxon>
        <taxon>Tracheophyta</taxon>
        <taxon>Spermatophyta</taxon>
        <taxon>Magnoliopsida</taxon>
        <taxon>Liliopsida</taxon>
        <taxon>Poales</taxon>
        <taxon>Poaceae</taxon>
        <taxon>BOP clade</taxon>
        <taxon>Pooideae</taxon>
        <taxon>Triticodae</taxon>
        <taxon>Triticeae</taxon>
        <taxon>Hordeinae</taxon>
        <taxon>Hordeum</taxon>
    </lineage>
</organism>
<keyword evidence="1" id="KW-0472">Membrane</keyword>
<evidence type="ECO:0000256" key="1">
    <source>
        <dbReference type="SAM" id="Phobius"/>
    </source>
</evidence>
<dbReference type="Gramene" id="HORVU.MOREX.r3.7HG0664150.1">
    <property type="protein sequence ID" value="HORVU.MOREX.r3.7HG0664150.1.CDS1"/>
    <property type="gene ID" value="HORVU.MOREX.r3.7HG0664150"/>
</dbReference>
<proteinExistence type="predicted"/>
<dbReference type="EnsemblPlants" id="HORVU.MOREX.r3.7HG0664150.1">
    <property type="protein sequence ID" value="HORVU.MOREX.r3.7HG0664150.1.CDS1"/>
    <property type="gene ID" value="HORVU.MOREX.r3.7HG0664150"/>
</dbReference>
<dbReference type="Gramene" id="HORVU.MOREX.r2.7HG0550960.1">
    <property type="protein sequence ID" value="HORVU.MOREX.r2.7HG0550960.1.CDS.1"/>
    <property type="gene ID" value="HORVU.MOREX.r2.7HG0550960"/>
</dbReference>
<dbReference type="PANTHER" id="PTHR36480">
    <property type="entry name" value="OS06G0118900 PROTEIN-RELATED"/>
    <property type="match status" value="1"/>
</dbReference>
<dbReference type="Proteomes" id="UP000011116">
    <property type="component" value="Chromosome 7H"/>
</dbReference>
<evidence type="ECO:0008006" key="4">
    <source>
        <dbReference type="Google" id="ProtNLM"/>
    </source>
</evidence>
<name>A0A8I7BIK8_HORVV</name>
<protein>
    <recommendedName>
        <fullName evidence="4">Late embryogenesis abundant protein LEA-2 subgroup domain-containing protein</fullName>
    </recommendedName>
</protein>
<keyword evidence="3" id="KW-1185">Reference proteome</keyword>
<reference evidence="3" key="1">
    <citation type="journal article" date="2012" name="Nature">
        <title>A physical, genetic and functional sequence assembly of the barley genome.</title>
        <authorList>
            <consortium name="The International Barley Genome Sequencing Consortium"/>
            <person name="Mayer K.F."/>
            <person name="Waugh R."/>
            <person name="Brown J.W."/>
            <person name="Schulman A."/>
            <person name="Langridge P."/>
            <person name="Platzer M."/>
            <person name="Fincher G.B."/>
            <person name="Muehlbauer G.J."/>
            <person name="Sato K."/>
            <person name="Close T.J."/>
            <person name="Wise R.P."/>
            <person name="Stein N."/>
        </authorList>
    </citation>
    <scope>NUCLEOTIDE SEQUENCE [LARGE SCALE GENOMIC DNA]</scope>
    <source>
        <strain evidence="3">cv. Morex</strain>
    </source>
</reference>
<dbReference type="OrthoDB" id="677015at2759"/>
<accession>A0A8I7BIK8</accession>
<sequence length="211" mass="22151">MATSTGKFTDGVWGPKHYILAAIGVTLAVSAVAVVTSVILSPARIVFSVTATSTNQVQGAPVLILNFTVDAANPSGRAGVEYSSLTARLRVYSARHRAAAWVQTVVHQAMPLFQPSASSSSFRASAFFDQRFLVSSSGGIDGEDPSIRKNVSGGIKGDRAQRAPPMAVLVRAQVRFKVGLAYSRPYDVEVSCQPVDFFTAAAAGTRIGCAA</sequence>
<keyword evidence="1" id="KW-0812">Transmembrane</keyword>
<dbReference type="PANTHER" id="PTHR36480:SF9">
    <property type="entry name" value="OS06G0121700 PROTEIN"/>
    <property type="match status" value="1"/>
</dbReference>